<dbReference type="InterPro" id="IPR036179">
    <property type="entry name" value="Ig-like_dom_sf"/>
</dbReference>
<keyword evidence="7" id="KW-0393">Immunoglobulin domain</keyword>
<feature type="domain" description="Ig-like" evidence="9">
    <location>
        <begin position="74"/>
        <end position="162"/>
    </location>
</feature>
<dbReference type="SMART" id="SM00409">
    <property type="entry name" value="IG"/>
    <property type="match status" value="4"/>
</dbReference>
<evidence type="ECO:0000313" key="11">
    <source>
        <dbReference type="Proteomes" id="UP000288716"/>
    </source>
</evidence>
<dbReference type="AlphaFoldDB" id="A0A443S5E1"/>
<proteinExistence type="inferred from homology"/>
<keyword evidence="11" id="KW-1185">Reference proteome</keyword>
<dbReference type="GO" id="GO:0040017">
    <property type="term" value="P:positive regulation of locomotion"/>
    <property type="evidence" value="ECO:0007669"/>
    <property type="project" value="UniProtKB-ARBA"/>
</dbReference>
<evidence type="ECO:0000256" key="4">
    <source>
        <dbReference type="ARBA" id="ARBA00022737"/>
    </source>
</evidence>
<evidence type="ECO:0000256" key="1">
    <source>
        <dbReference type="ARBA" id="ARBA00004496"/>
    </source>
</evidence>
<evidence type="ECO:0000313" key="10">
    <source>
        <dbReference type="EMBL" id="RWS22750.1"/>
    </source>
</evidence>
<comment type="subcellular location">
    <subcellularLocation>
        <location evidence="1">Cytoplasm</location>
    </subcellularLocation>
</comment>
<accession>A0A443S5E1</accession>
<keyword evidence="5" id="KW-0547">Nucleotide-binding</keyword>
<dbReference type="InterPro" id="IPR003599">
    <property type="entry name" value="Ig_sub"/>
</dbReference>
<dbReference type="InterPro" id="IPR013783">
    <property type="entry name" value="Ig-like_fold"/>
</dbReference>
<dbReference type="PANTHER" id="PTHR47633:SF4">
    <property type="entry name" value="MYOPALLADIN ISOFORM X1"/>
    <property type="match status" value="1"/>
</dbReference>
<evidence type="ECO:0000256" key="8">
    <source>
        <dbReference type="SAM" id="MobiDB-lite"/>
    </source>
</evidence>
<dbReference type="OrthoDB" id="6486587at2759"/>
<dbReference type="PROSITE" id="PS50835">
    <property type="entry name" value="IG_LIKE"/>
    <property type="match status" value="4"/>
</dbReference>
<keyword evidence="4" id="KW-0677">Repeat</keyword>
<feature type="compositionally biased region" description="Basic and acidic residues" evidence="8">
    <location>
        <begin position="31"/>
        <end position="59"/>
    </location>
</feature>
<evidence type="ECO:0000256" key="7">
    <source>
        <dbReference type="ARBA" id="ARBA00023319"/>
    </source>
</evidence>
<evidence type="ECO:0000256" key="2">
    <source>
        <dbReference type="ARBA" id="ARBA00006692"/>
    </source>
</evidence>
<keyword evidence="6" id="KW-0067">ATP-binding</keyword>
<dbReference type="STRING" id="299467.A0A443S5E1"/>
<dbReference type="GO" id="GO:0005524">
    <property type="term" value="F:ATP binding"/>
    <property type="evidence" value="ECO:0007669"/>
    <property type="project" value="UniProtKB-KW"/>
</dbReference>
<dbReference type="FunFam" id="2.60.40.10:FF:000425">
    <property type="entry name" value="Myosin light chain kinase"/>
    <property type="match status" value="2"/>
</dbReference>
<dbReference type="PANTHER" id="PTHR47633">
    <property type="entry name" value="IMMUNOGLOBULIN"/>
    <property type="match status" value="1"/>
</dbReference>
<organism evidence="10 11">
    <name type="scientific">Leptotrombidium deliense</name>
    <dbReference type="NCBI Taxonomy" id="299467"/>
    <lineage>
        <taxon>Eukaryota</taxon>
        <taxon>Metazoa</taxon>
        <taxon>Ecdysozoa</taxon>
        <taxon>Arthropoda</taxon>
        <taxon>Chelicerata</taxon>
        <taxon>Arachnida</taxon>
        <taxon>Acari</taxon>
        <taxon>Acariformes</taxon>
        <taxon>Trombidiformes</taxon>
        <taxon>Prostigmata</taxon>
        <taxon>Anystina</taxon>
        <taxon>Parasitengona</taxon>
        <taxon>Trombiculoidea</taxon>
        <taxon>Trombiculidae</taxon>
        <taxon>Leptotrombidium</taxon>
    </lineage>
</organism>
<dbReference type="FunFam" id="2.60.40.10:FF:000107">
    <property type="entry name" value="Myosin, light chain kinase a"/>
    <property type="match status" value="1"/>
</dbReference>
<dbReference type="SMART" id="SM00408">
    <property type="entry name" value="IGc2"/>
    <property type="match status" value="4"/>
</dbReference>
<dbReference type="GO" id="GO:0045989">
    <property type="term" value="P:positive regulation of striated muscle contraction"/>
    <property type="evidence" value="ECO:0007669"/>
    <property type="project" value="UniProtKB-ARBA"/>
</dbReference>
<dbReference type="VEuPathDB" id="VectorBase:LDEU009290"/>
<comment type="caution">
    <text evidence="10">The sequence shown here is derived from an EMBL/GenBank/DDBJ whole genome shotgun (WGS) entry which is preliminary data.</text>
</comment>
<dbReference type="InterPro" id="IPR013098">
    <property type="entry name" value="Ig_I-set"/>
</dbReference>
<dbReference type="InterPro" id="IPR003598">
    <property type="entry name" value="Ig_sub2"/>
</dbReference>
<dbReference type="Gene3D" id="2.60.40.10">
    <property type="entry name" value="Immunoglobulins"/>
    <property type="match status" value="4"/>
</dbReference>
<dbReference type="EMBL" id="NCKV01007994">
    <property type="protein sequence ID" value="RWS22750.1"/>
    <property type="molecule type" value="Genomic_DNA"/>
</dbReference>
<dbReference type="Pfam" id="PF07679">
    <property type="entry name" value="I-set"/>
    <property type="match status" value="4"/>
</dbReference>
<evidence type="ECO:0000256" key="6">
    <source>
        <dbReference type="ARBA" id="ARBA00022840"/>
    </source>
</evidence>
<reference evidence="10 11" key="1">
    <citation type="journal article" date="2018" name="Gigascience">
        <title>Genomes of trombidid mites reveal novel predicted allergens and laterally-transferred genes associated with secondary metabolism.</title>
        <authorList>
            <person name="Dong X."/>
            <person name="Chaisiri K."/>
            <person name="Xia D."/>
            <person name="Armstrong S.D."/>
            <person name="Fang Y."/>
            <person name="Donnelly M.J."/>
            <person name="Kadowaki T."/>
            <person name="McGarry J.W."/>
            <person name="Darby A.C."/>
            <person name="Makepeace B.L."/>
        </authorList>
    </citation>
    <scope>NUCLEOTIDE SEQUENCE [LARGE SCALE GENOMIC DNA]</scope>
    <source>
        <strain evidence="10">UoL-UT</strain>
    </source>
</reference>
<dbReference type="GO" id="GO:0005737">
    <property type="term" value="C:cytoplasm"/>
    <property type="evidence" value="ECO:0007669"/>
    <property type="project" value="UniProtKB-SubCell"/>
</dbReference>
<protein>
    <submittedName>
        <fullName evidence="10">Titin-like isoform X1</fullName>
    </submittedName>
</protein>
<name>A0A443S5E1_9ACAR</name>
<dbReference type="GO" id="GO:0060298">
    <property type="term" value="P:positive regulation of sarcomere organization"/>
    <property type="evidence" value="ECO:0007669"/>
    <property type="project" value="UniProtKB-ARBA"/>
</dbReference>
<evidence type="ECO:0000259" key="9">
    <source>
        <dbReference type="PROSITE" id="PS50835"/>
    </source>
</evidence>
<comment type="similarity">
    <text evidence="2">Belongs to the protein kinase superfamily. CAMK Ser/Thr protein kinase family.</text>
</comment>
<feature type="domain" description="Ig-like" evidence="9">
    <location>
        <begin position="375"/>
        <end position="469"/>
    </location>
</feature>
<gene>
    <name evidence="10" type="ORF">B4U80_00598</name>
</gene>
<dbReference type="FunFam" id="2.60.40.10:FF:000147">
    <property type="entry name" value="Myosin light chain kinase"/>
    <property type="match status" value="1"/>
</dbReference>
<sequence length="476" mass="52826">MAKSYQTKLESEPAESAIHGKEVHVQVQRQMQKEQKGDVEVTRSIKTTETRTQEHKNVSTERLVSGPVKEAKAPQFKRKIQPCRVFEGERAVFECEFTGTPTPTITWYRENFAIQNSRDFQIETTDTTSSLIIREVYLEDSGIFSVKAENRGGSAKSSANLVVEEVRELKEGIVPPSFSKTIQDTTAKIGQLARLDARVTGSKPMDIYWLKNGTKINADITHKMIEEDGLHTLLILEATAEDAGTYECIVLNPVGEARCQANVRIEGTHVTQATPSVDRKKAPQIVEPLKESVVQEGQSALLKCKITGATGSQVTWFKGDSPIKQSRYFRMGNDRDLVTLRISEAFPEDEGVYKCTVSNASGKVTTSATLRVIVPETVEKPPHLSPLVDLTVPEGAPARFVTSLSGSPTPSVSWFRNNKLMKSSKHMQMLQDNASCSLVIYKTRKDDEGLYTCRANNPLGQMETSARLTVESKRAK</sequence>
<feature type="domain" description="Ig-like" evidence="9">
    <location>
        <begin position="283"/>
        <end position="371"/>
    </location>
</feature>
<evidence type="ECO:0000256" key="3">
    <source>
        <dbReference type="ARBA" id="ARBA00022490"/>
    </source>
</evidence>
<evidence type="ECO:0000256" key="5">
    <source>
        <dbReference type="ARBA" id="ARBA00022741"/>
    </source>
</evidence>
<dbReference type="SUPFAM" id="SSF48726">
    <property type="entry name" value="Immunoglobulin"/>
    <property type="match status" value="4"/>
</dbReference>
<keyword evidence="3" id="KW-0963">Cytoplasm</keyword>
<dbReference type="InterPro" id="IPR007110">
    <property type="entry name" value="Ig-like_dom"/>
</dbReference>
<dbReference type="Proteomes" id="UP000288716">
    <property type="component" value="Unassembled WGS sequence"/>
</dbReference>
<feature type="region of interest" description="Disordered" evidence="8">
    <location>
        <begin position="1"/>
        <end position="66"/>
    </location>
</feature>
<feature type="domain" description="Ig-like" evidence="9">
    <location>
        <begin position="176"/>
        <end position="266"/>
    </location>
</feature>